<keyword evidence="3" id="KW-1185">Reference proteome</keyword>
<evidence type="ECO:0000256" key="1">
    <source>
        <dbReference type="SAM" id="Phobius"/>
    </source>
</evidence>
<proteinExistence type="predicted"/>
<evidence type="ECO:0000313" key="3">
    <source>
        <dbReference type="Proteomes" id="UP000033035"/>
    </source>
</evidence>
<keyword evidence="1" id="KW-1133">Transmembrane helix</keyword>
<dbReference type="AlphaFoldDB" id="A0A0F5JSM1"/>
<dbReference type="EMBL" id="AQHW01000002">
    <property type="protein sequence ID" value="KKB60610.1"/>
    <property type="molecule type" value="Genomic_DNA"/>
</dbReference>
<name>A0A0F5JSM1_9BACT</name>
<dbReference type="HOGENOM" id="CLU_201888_2_0_10"/>
<dbReference type="PATRIC" id="fig|1203610.3.peg.510"/>
<accession>A0A0F5JSM1</accession>
<feature type="transmembrane region" description="Helical" evidence="1">
    <location>
        <begin position="6"/>
        <end position="23"/>
    </location>
</feature>
<keyword evidence="1" id="KW-0812">Transmembrane</keyword>
<keyword evidence="1" id="KW-0472">Membrane</keyword>
<organism evidence="2 3">
    <name type="scientific">Parabacteroides gordonii MS-1 = DSM 23371</name>
    <dbReference type="NCBI Taxonomy" id="1203610"/>
    <lineage>
        <taxon>Bacteria</taxon>
        <taxon>Pseudomonadati</taxon>
        <taxon>Bacteroidota</taxon>
        <taxon>Bacteroidia</taxon>
        <taxon>Bacteroidales</taxon>
        <taxon>Tannerellaceae</taxon>
        <taxon>Parabacteroides</taxon>
    </lineage>
</organism>
<evidence type="ECO:0008006" key="4">
    <source>
        <dbReference type="Google" id="ProtNLM"/>
    </source>
</evidence>
<protein>
    <recommendedName>
        <fullName evidence="4">FeoB-associated Cys-rich membrane protein</fullName>
    </recommendedName>
</protein>
<sequence>MWQEIAIIIIGITTVLYAGWKIYKRCIDLPKSNVSCIGCKGCLLKNQKHNANHSFK</sequence>
<comment type="caution">
    <text evidence="2">The sequence shown here is derived from an EMBL/GenBank/DDBJ whole genome shotgun (WGS) entry which is preliminary data.</text>
</comment>
<dbReference type="Proteomes" id="UP000033035">
    <property type="component" value="Unassembled WGS sequence"/>
</dbReference>
<evidence type="ECO:0000313" key="2">
    <source>
        <dbReference type="EMBL" id="KKB60610.1"/>
    </source>
</evidence>
<reference evidence="2 3" key="1">
    <citation type="submission" date="2013-04" db="EMBL/GenBank/DDBJ databases">
        <title>The Genome Sequence of Parabacteroides gordonii DSM 23371.</title>
        <authorList>
            <consortium name="The Broad Institute Genomics Platform"/>
            <person name="Earl A."/>
            <person name="Ward D."/>
            <person name="Feldgarden M."/>
            <person name="Gevers D."/>
            <person name="Martens E."/>
            <person name="Sakamoto M."/>
            <person name="Benno Y."/>
            <person name="Suzuki N."/>
            <person name="Matsunaga N."/>
            <person name="Koshihara K."/>
            <person name="Seki M."/>
            <person name="Komiya H."/>
            <person name="Walker B."/>
            <person name="Young S."/>
            <person name="Zeng Q."/>
            <person name="Gargeya S."/>
            <person name="Fitzgerald M."/>
            <person name="Haas B."/>
            <person name="Abouelleil A."/>
            <person name="Allen A.W."/>
            <person name="Alvarado L."/>
            <person name="Arachchi H.M."/>
            <person name="Berlin A.M."/>
            <person name="Chapman S.B."/>
            <person name="Gainer-Dewar J."/>
            <person name="Goldberg J."/>
            <person name="Griggs A."/>
            <person name="Gujja S."/>
            <person name="Hansen M."/>
            <person name="Howarth C."/>
            <person name="Imamovic A."/>
            <person name="Ireland A."/>
            <person name="Larimer J."/>
            <person name="McCowan C."/>
            <person name="Murphy C."/>
            <person name="Pearson M."/>
            <person name="Poon T.W."/>
            <person name="Priest M."/>
            <person name="Roberts A."/>
            <person name="Saif S."/>
            <person name="Shea T."/>
            <person name="Sisk P."/>
            <person name="Sykes S."/>
            <person name="Wortman J."/>
            <person name="Nusbaum C."/>
            <person name="Birren B."/>
        </authorList>
    </citation>
    <scope>NUCLEOTIDE SEQUENCE [LARGE SCALE GENOMIC DNA]</scope>
    <source>
        <strain evidence="2 3">MS-1</strain>
    </source>
</reference>
<gene>
    <name evidence="2" type="ORF">HMPREF1536_00491</name>
</gene>
<dbReference type="STRING" id="1203610.HMPREF1536_00491"/>